<reference evidence="6" key="1">
    <citation type="submission" date="2021-08" db="EMBL/GenBank/DDBJ databases">
        <title>WGS assembly of Ceratopteris richardii.</title>
        <authorList>
            <person name="Marchant D.B."/>
            <person name="Chen G."/>
            <person name="Jenkins J."/>
            <person name="Shu S."/>
            <person name="Leebens-Mack J."/>
            <person name="Grimwood J."/>
            <person name="Schmutz J."/>
            <person name="Soltis P."/>
            <person name="Soltis D."/>
            <person name="Chen Z.-H."/>
        </authorList>
    </citation>
    <scope>NUCLEOTIDE SEQUENCE</scope>
    <source>
        <strain evidence="6">Whitten #5841</strain>
        <tissue evidence="6">Leaf</tissue>
    </source>
</reference>
<evidence type="ECO:0000259" key="5">
    <source>
        <dbReference type="Pfam" id="PF00730"/>
    </source>
</evidence>
<name>A0A8T2THW0_CERRI</name>
<keyword evidence="7" id="KW-1185">Reference proteome</keyword>
<sequence>MESNIFASFAFNAAGQTHPSDDKCIAEDFQGVKNCPERDLEDPKVCLDVEDLRGFGSAPFDWPKVVQAIRSMRASQDAPVDQMGTHKLADRTADEKTQQFQLLVAAVISSQTRDSVTAAAMTRLHGLPGGLTVYSLSNPMLTVTQLAEFLKPVGFYRQKAKHLKAIAETICGPPLNGCIPNTLKELVSITSFFHFFSF</sequence>
<dbReference type="PANTHER" id="PTHR43286:SF6">
    <property type="entry name" value="ENDONUCLEASE III HOMOLOG"/>
    <property type="match status" value="1"/>
</dbReference>
<dbReference type="GO" id="GO:0006289">
    <property type="term" value="P:nucleotide-excision repair"/>
    <property type="evidence" value="ECO:0007669"/>
    <property type="project" value="TreeGrafter"/>
</dbReference>
<dbReference type="AlphaFoldDB" id="A0A8T2THW0"/>
<organism evidence="6 7">
    <name type="scientific">Ceratopteris richardii</name>
    <name type="common">Triangle waterfern</name>
    <dbReference type="NCBI Taxonomy" id="49495"/>
    <lineage>
        <taxon>Eukaryota</taxon>
        <taxon>Viridiplantae</taxon>
        <taxon>Streptophyta</taxon>
        <taxon>Embryophyta</taxon>
        <taxon>Tracheophyta</taxon>
        <taxon>Polypodiopsida</taxon>
        <taxon>Polypodiidae</taxon>
        <taxon>Polypodiales</taxon>
        <taxon>Pteridineae</taxon>
        <taxon>Pteridaceae</taxon>
        <taxon>Parkerioideae</taxon>
        <taxon>Ceratopteris</taxon>
    </lineage>
</organism>
<evidence type="ECO:0000256" key="4">
    <source>
        <dbReference type="ARBA" id="ARBA00023295"/>
    </source>
</evidence>
<dbReference type="PANTHER" id="PTHR43286">
    <property type="entry name" value="ENDONUCLEASE III-LIKE PROTEIN 1"/>
    <property type="match status" value="1"/>
</dbReference>
<keyword evidence="1" id="KW-0227">DNA damage</keyword>
<protein>
    <recommendedName>
        <fullName evidence="5">HhH-GPD domain-containing protein</fullName>
    </recommendedName>
</protein>
<evidence type="ECO:0000256" key="3">
    <source>
        <dbReference type="ARBA" id="ARBA00023204"/>
    </source>
</evidence>
<dbReference type="SUPFAM" id="SSF48150">
    <property type="entry name" value="DNA-glycosylase"/>
    <property type="match status" value="1"/>
</dbReference>
<dbReference type="Proteomes" id="UP000825935">
    <property type="component" value="Chromosome 13"/>
</dbReference>
<keyword evidence="2" id="KW-0378">Hydrolase</keyword>
<proteinExistence type="predicted"/>
<dbReference type="GO" id="GO:0003906">
    <property type="term" value="F:DNA-(apurinic or apyrimidinic site) endonuclease activity"/>
    <property type="evidence" value="ECO:0007669"/>
    <property type="project" value="TreeGrafter"/>
</dbReference>
<dbReference type="EMBL" id="CM035418">
    <property type="protein sequence ID" value="KAH7422088.1"/>
    <property type="molecule type" value="Genomic_DNA"/>
</dbReference>
<dbReference type="OrthoDB" id="2099276at2759"/>
<evidence type="ECO:0000256" key="1">
    <source>
        <dbReference type="ARBA" id="ARBA00022763"/>
    </source>
</evidence>
<dbReference type="InterPro" id="IPR011257">
    <property type="entry name" value="DNA_glycosylase"/>
</dbReference>
<feature type="domain" description="HhH-GPD" evidence="5">
    <location>
        <begin position="104"/>
        <end position="171"/>
    </location>
</feature>
<keyword evidence="4" id="KW-0326">Glycosidase</keyword>
<accession>A0A8T2THW0</accession>
<dbReference type="InterPro" id="IPR003265">
    <property type="entry name" value="HhH-GPD_domain"/>
</dbReference>
<comment type="caution">
    <text evidence="6">The sequence shown here is derived from an EMBL/GenBank/DDBJ whole genome shotgun (WGS) entry which is preliminary data.</text>
</comment>
<dbReference type="GO" id="GO:0006285">
    <property type="term" value="P:base-excision repair, AP site formation"/>
    <property type="evidence" value="ECO:0007669"/>
    <property type="project" value="TreeGrafter"/>
</dbReference>
<dbReference type="Pfam" id="PF00730">
    <property type="entry name" value="HhH-GPD"/>
    <property type="match status" value="1"/>
</dbReference>
<dbReference type="GO" id="GO:0005634">
    <property type="term" value="C:nucleus"/>
    <property type="evidence" value="ECO:0007669"/>
    <property type="project" value="TreeGrafter"/>
</dbReference>
<gene>
    <name evidence="6" type="ORF">KP509_13G090000</name>
</gene>
<keyword evidence="3" id="KW-0234">DNA repair</keyword>
<evidence type="ECO:0000313" key="7">
    <source>
        <dbReference type="Proteomes" id="UP000825935"/>
    </source>
</evidence>
<evidence type="ECO:0000256" key="2">
    <source>
        <dbReference type="ARBA" id="ARBA00022801"/>
    </source>
</evidence>
<dbReference type="Gene3D" id="1.10.340.30">
    <property type="entry name" value="Hypothetical protein, domain 2"/>
    <property type="match status" value="1"/>
</dbReference>
<dbReference type="GO" id="GO:0000703">
    <property type="term" value="F:oxidized pyrimidine nucleobase lesion DNA N-glycosylase activity"/>
    <property type="evidence" value="ECO:0007669"/>
    <property type="project" value="TreeGrafter"/>
</dbReference>
<evidence type="ECO:0000313" key="6">
    <source>
        <dbReference type="EMBL" id="KAH7422088.1"/>
    </source>
</evidence>